<name>A0A6G1GYH9_9PEZI</name>
<dbReference type="Proteomes" id="UP000800041">
    <property type="component" value="Unassembled WGS sequence"/>
</dbReference>
<evidence type="ECO:0000313" key="2">
    <source>
        <dbReference type="Proteomes" id="UP000800041"/>
    </source>
</evidence>
<evidence type="ECO:0000313" key="1">
    <source>
        <dbReference type="EMBL" id="KAF1985862.1"/>
    </source>
</evidence>
<protein>
    <submittedName>
        <fullName evidence="1">Uncharacterized protein</fullName>
    </submittedName>
</protein>
<dbReference type="EMBL" id="ML977160">
    <property type="protein sequence ID" value="KAF1985862.1"/>
    <property type="molecule type" value="Genomic_DNA"/>
</dbReference>
<gene>
    <name evidence="1" type="ORF">K402DRAFT_102201</name>
</gene>
<accession>A0A6G1GYH9</accession>
<proteinExistence type="predicted"/>
<keyword evidence="2" id="KW-1185">Reference proteome</keyword>
<dbReference type="AlphaFoldDB" id="A0A6G1GYH9"/>
<sequence>MISKSVVQSRKNCIYRHRQTTMSGYRLSSFNIESSRRYLRLGIIFYIGLMEFDFASKLTLVITETSKGPVSLLKIPSYTLFRAVFFANQVPSGLDLILQLELHGFFFHETYCQRHDSGAVLLTSICVGFSYTKPLVQCKAYCWTIRLLDVELP</sequence>
<reference evidence="1" key="1">
    <citation type="journal article" date="2020" name="Stud. Mycol.">
        <title>101 Dothideomycetes genomes: a test case for predicting lifestyles and emergence of pathogens.</title>
        <authorList>
            <person name="Haridas S."/>
            <person name="Albert R."/>
            <person name="Binder M."/>
            <person name="Bloem J."/>
            <person name="Labutti K."/>
            <person name="Salamov A."/>
            <person name="Andreopoulos B."/>
            <person name="Baker S."/>
            <person name="Barry K."/>
            <person name="Bills G."/>
            <person name="Bluhm B."/>
            <person name="Cannon C."/>
            <person name="Castanera R."/>
            <person name="Culley D."/>
            <person name="Daum C."/>
            <person name="Ezra D."/>
            <person name="Gonzalez J."/>
            <person name="Henrissat B."/>
            <person name="Kuo A."/>
            <person name="Liang C."/>
            <person name="Lipzen A."/>
            <person name="Lutzoni F."/>
            <person name="Magnuson J."/>
            <person name="Mondo S."/>
            <person name="Nolan M."/>
            <person name="Ohm R."/>
            <person name="Pangilinan J."/>
            <person name="Park H.-J."/>
            <person name="Ramirez L."/>
            <person name="Alfaro M."/>
            <person name="Sun H."/>
            <person name="Tritt A."/>
            <person name="Yoshinaga Y."/>
            <person name="Zwiers L.-H."/>
            <person name="Turgeon B."/>
            <person name="Goodwin S."/>
            <person name="Spatafora J."/>
            <person name="Crous P."/>
            <person name="Grigoriev I."/>
        </authorList>
    </citation>
    <scope>NUCLEOTIDE SEQUENCE</scope>
    <source>
        <strain evidence="1">CBS 113979</strain>
    </source>
</reference>
<organism evidence="1 2">
    <name type="scientific">Aulographum hederae CBS 113979</name>
    <dbReference type="NCBI Taxonomy" id="1176131"/>
    <lineage>
        <taxon>Eukaryota</taxon>
        <taxon>Fungi</taxon>
        <taxon>Dikarya</taxon>
        <taxon>Ascomycota</taxon>
        <taxon>Pezizomycotina</taxon>
        <taxon>Dothideomycetes</taxon>
        <taxon>Pleosporomycetidae</taxon>
        <taxon>Aulographales</taxon>
        <taxon>Aulographaceae</taxon>
    </lineage>
</organism>